<evidence type="ECO:0000256" key="1">
    <source>
        <dbReference type="PROSITE-ProRule" id="PRU00339"/>
    </source>
</evidence>
<dbReference type="Gene3D" id="2.60.40.10">
    <property type="entry name" value="Immunoglobulins"/>
    <property type="match status" value="1"/>
</dbReference>
<dbReference type="AlphaFoldDB" id="U2MSN5"/>
<keyword evidence="1" id="KW-0802">TPR repeat</keyword>
<keyword evidence="2" id="KW-0732">Signal</keyword>
<dbReference type="SUPFAM" id="SSF48452">
    <property type="entry name" value="TPR-like"/>
    <property type="match status" value="1"/>
</dbReference>
<gene>
    <name evidence="4" type="ORF">HMPREF0860_1302</name>
    <name evidence="3" type="ORF">HMPREF1325_1924</name>
</gene>
<dbReference type="Proteomes" id="UP000016412">
    <property type="component" value="Unassembled WGS sequence"/>
</dbReference>
<dbReference type="OrthoDB" id="370759at2"/>
<dbReference type="Proteomes" id="UP000016646">
    <property type="component" value="Unassembled WGS sequence"/>
</dbReference>
<dbReference type="InterPro" id="IPR011990">
    <property type="entry name" value="TPR-like_helical_dom_sf"/>
</dbReference>
<evidence type="ECO:0000313" key="4">
    <source>
        <dbReference type="EMBL" id="ERK04660.1"/>
    </source>
</evidence>
<feature type="repeat" description="TPR" evidence="1">
    <location>
        <begin position="251"/>
        <end position="284"/>
    </location>
</feature>
<feature type="signal peptide" evidence="2">
    <location>
        <begin position="1"/>
        <end position="22"/>
    </location>
</feature>
<dbReference type="InterPro" id="IPR013783">
    <property type="entry name" value="Ig-like_fold"/>
</dbReference>
<organism evidence="3 5">
    <name type="scientific">Treponema socranskii subsp. socranskii VPI DR56BR1116 = ATCC 35536</name>
    <dbReference type="NCBI Taxonomy" id="1125725"/>
    <lineage>
        <taxon>Bacteria</taxon>
        <taxon>Pseudomonadati</taxon>
        <taxon>Spirochaetota</taxon>
        <taxon>Spirochaetia</taxon>
        <taxon>Spirochaetales</taxon>
        <taxon>Treponemataceae</taxon>
        <taxon>Treponema</taxon>
    </lineage>
</organism>
<dbReference type="InterPro" id="IPR019734">
    <property type="entry name" value="TPR_rpt"/>
</dbReference>
<dbReference type="STRING" id="1125725.HMPREF1325_1924"/>
<sequence>MKRFRPIVTGIFFLSAALPFFAAERPIVTGIKAEAGSGKRIFLTWTPPRNPEPAVTSLAVFRTEEPAAFFSDPDSLVPIVKLAKDSASFTDNVPDYKDYYYAVIALTEKGRYDIVIPSVNATVNGVRPRLPRKNAAKDTSASVQEKLYPEGAVRETPLPYIDLIESVNENKRTAMGRSARAQARLLAGSAETMHKMLSPYVFEEDLISPDGGDDYLLFDVLKTTFIKRKYADAETELLRLLATNRSEAVTSRARFYLGESYYFRGNYADAVNAFLYAADAYPSLAKKWIDSSLDFMQLPKN</sequence>
<dbReference type="PROSITE" id="PS50005">
    <property type="entry name" value="TPR"/>
    <property type="match status" value="1"/>
</dbReference>
<evidence type="ECO:0000313" key="5">
    <source>
        <dbReference type="Proteomes" id="UP000016412"/>
    </source>
</evidence>
<comment type="caution">
    <text evidence="3">The sequence shown here is derived from an EMBL/GenBank/DDBJ whole genome shotgun (WGS) entry which is preliminary data.</text>
</comment>
<protein>
    <submittedName>
        <fullName evidence="3">Uncharacterized protein</fullName>
    </submittedName>
</protein>
<dbReference type="EMBL" id="AVQI01000016">
    <property type="protein sequence ID" value="ERK04660.1"/>
    <property type="molecule type" value="Genomic_DNA"/>
</dbReference>
<dbReference type="Gene3D" id="1.25.40.10">
    <property type="entry name" value="Tetratricopeptide repeat domain"/>
    <property type="match status" value="1"/>
</dbReference>
<dbReference type="EMBL" id="AUZJ01000014">
    <property type="protein sequence ID" value="ERF61228.1"/>
    <property type="molecule type" value="Genomic_DNA"/>
</dbReference>
<dbReference type="RefSeq" id="WP_021329772.1">
    <property type="nucleotide sequence ID" value="NZ_AUZJ01000014.1"/>
</dbReference>
<evidence type="ECO:0000313" key="6">
    <source>
        <dbReference type="Proteomes" id="UP000016646"/>
    </source>
</evidence>
<evidence type="ECO:0000313" key="3">
    <source>
        <dbReference type="EMBL" id="ERF61228.1"/>
    </source>
</evidence>
<accession>U2MSN5</accession>
<dbReference type="eggNOG" id="COG1729">
    <property type="taxonomic scope" value="Bacteria"/>
</dbReference>
<proteinExistence type="predicted"/>
<name>U2MSN5_TRESO</name>
<reference evidence="5 6" key="1">
    <citation type="submission" date="2013-08" db="EMBL/GenBank/DDBJ databases">
        <authorList>
            <person name="Durkin A.S."/>
            <person name="Haft D.R."/>
            <person name="McCorrison J."/>
            <person name="Torralba M."/>
            <person name="Gillis M."/>
            <person name="Haft D.H."/>
            <person name="Methe B."/>
            <person name="Sutton G."/>
            <person name="Nelson K.E."/>
        </authorList>
    </citation>
    <scope>NUCLEOTIDE SEQUENCE [LARGE SCALE GENOMIC DNA]</scope>
    <source>
        <strain evidence="4 6">ATCC 35536</strain>
        <strain evidence="3 5">VPI DR56BR1116</strain>
    </source>
</reference>
<evidence type="ECO:0000256" key="2">
    <source>
        <dbReference type="SAM" id="SignalP"/>
    </source>
</evidence>
<keyword evidence="6" id="KW-1185">Reference proteome</keyword>
<feature type="chain" id="PRO_5004632706" evidence="2">
    <location>
        <begin position="23"/>
        <end position="301"/>
    </location>
</feature>
<dbReference type="PATRIC" id="fig|1125725.3.peg.736"/>